<dbReference type="AlphaFoldDB" id="A0A4R1B507"/>
<evidence type="ECO:0000313" key="6">
    <source>
        <dbReference type="EMBL" id="TCJ13204.1"/>
    </source>
</evidence>
<keyword evidence="4" id="KW-0238">DNA-binding</keyword>
<dbReference type="Gene3D" id="4.10.430.10">
    <property type="entry name" value="Histone-like protein H-NS, C-terminal domain"/>
    <property type="match status" value="1"/>
</dbReference>
<dbReference type="InterPro" id="IPR037150">
    <property type="entry name" value="H-NS_C_dom_sf"/>
</dbReference>
<comment type="similarity">
    <text evidence="2">Belongs to the histone-like protein H-NS family.</text>
</comment>
<dbReference type="SUPFAM" id="SSF81273">
    <property type="entry name" value="H-NS histone-like proteins"/>
    <property type="match status" value="1"/>
</dbReference>
<dbReference type="GO" id="GO:0005829">
    <property type="term" value="C:cytosol"/>
    <property type="evidence" value="ECO:0007669"/>
    <property type="project" value="TreeGrafter"/>
</dbReference>
<evidence type="ECO:0000256" key="2">
    <source>
        <dbReference type="ARBA" id="ARBA00010610"/>
    </source>
</evidence>
<proteinExistence type="inferred from homology"/>
<dbReference type="GO" id="GO:0000976">
    <property type="term" value="F:transcription cis-regulatory region binding"/>
    <property type="evidence" value="ECO:0007669"/>
    <property type="project" value="TreeGrafter"/>
</dbReference>
<dbReference type="GO" id="GO:0032993">
    <property type="term" value="C:protein-DNA complex"/>
    <property type="evidence" value="ECO:0007669"/>
    <property type="project" value="TreeGrafter"/>
</dbReference>
<dbReference type="InterPro" id="IPR027444">
    <property type="entry name" value="H-NS_C_dom"/>
</dbReference>
<dbReference type="SMART" id="SM00528">
    <property type="entry name" value="HNS"/>
    <property type="match status" value="1"/>
</dbReference>
<dbReference type="GO" id="GO:0009295">
    <property type="term" value="C:nucleoid"/>
    <property type="evidence" value="ECO:0007669"/>
    <property type="project" value="UniProtKB-SubCell"/>
</dbReference>
<keyword evidence="3" id="KW-0963">Cytoplasm</keyword>
<sequence>MDLKTLSVAELKALQKDIAVEMELRGKEERQKLLQEFRDKAKALGVSLEELLAAPKPRAAGKVAAKYANPANPEQTWTGRGKRPLWVGECLASGKTLDDLKV</sequence>
<dbReference type="Pfam" id="PF00816">
    <property type="entry name" value="Histone_HNS"/>
    <property type="match status" value="1"/>
</dbReference>
<accession>A0A4R1B507</accession>
<protein>
    <submittedName>
        <fullName evidence="6">H-NS histone family protein</fullName>
    </submittedName>
</protein>
<dbReference type="Proteomes" id="UP000295443">
    <property type="component" value="Unassembled WGS sequence"/>
</dbReference>
<feature type="domain" description="DNA-binding protein H-NS-like C-terminal" evidence="5">
    <location>
        <begin position="55"/>
        <end position="102"/>
    </location>
</feature>
<dbReference type="GO" id="GO:0003681">
    <property type="term" value="F:bent DNA binding"/>
    <property type="evidence" value="ECO:0007669"/>
    <property type="project" value="TreeGrafter"/>
</dbReference>
<dbReference type="GO" id="GO:0001217">
    <property type="term" value="F:DNA-binding transcription repressor activity"/>
    <property type="evidence" value="ECO:0007669"/>
    <property type="project" value="TreeGrafter"/>
</dbReference>
<gene>
    <name evidence="6" type="ORF">EZJ19_10590</name>
</gene>
<dbReference type="OrthoDB" id="5297879at2"/>
<comment type="subcellular location">
    <subcellularLocation>
        <location evidence="1">Cytoplasm</location>
        <location evidence="1">Nucleoid</location>
    </subcellularLocation>
</comment>
<keyword evidence="7" id="KW-1185">Reference proteome</keyword>
<dbReference type="PANTHER" id="PTHR38097:SF2">
    <property type="entry name" value="DNA-BINDING PROTEIN STPA"/>
    <property type="match status" value="1"/>
</dbReference>
<evidence type="ECO:0000313" key="7">
    <source>
        <dbReference type="Proteomes" id="UP000295443"/>
    </source>
</evidence>
<evidence type="ECO:0000256" key="3">
    <source>
        <dbReference type="ARBA" id="ARBA00022490"/>
    </source>
</evidence>
<comment type="caution">
    <text evidence="6">The sequence shown here is derived from an EMBL/GenBank/DDBJ whole genome shotgun (WGS) entry which is preliminary data.</text>
</comment>
<evidence type="ECO:0000259" key="5">
    <source>
        <dbReference type="SMART" id="SM00528"/>
    </source>
</evidence>
<name>A0A4R1B507_9PROT</name>
<reference evidence="6 7" key="1">
    <citation type="submission" date="2019-03" db="EMBL/GenBank/DDBJ databases">
        <title>Genome sequence of Thiobacillaceae bacterium LSR1, a sulfur-oxidizing bacterium isolated from freshwater sediment.</title>
        <authorList>
            <person name="Li S."/>
        </authorList>
    </citation>
    <scope>NUCLEOTIDE SEQUENCE [LARGE SCALE GENOMIC DNA]</scope>
    <source>
        <strain evidence="6 7">LSR1</strain>
    </source>
</reference>
<dbReference type="EMBL" id="SJZB01000040">
    <property type="protein sequence ID" value="TCJ13204.1"/>
    <property type="molecule type" value="Genomic_DNA"/>
</dbReference>
<dbReference type="GO" id="GO:0003680">
    <property type="term" value="F:minor groove of adenine-thymine-rich DNA binding"/>
    <property type="evidence" value="ECO:0007669"/>
    <property type="project" value="TreeGrafter"/>
</dbReference>
<organism evidence="6 7">
    <name type="scientific">Parasulfuritortus cantonensis</name>
    <dbReference type="NCBI Taxonomy" id="2528202"/>
    <lineage>
        <taxon>Bacteria</taxon>
        <taxon>Pseudomonadati</taxon>
        <taxon>Pseudomonadota</taxon>
        <taxon>Betaproteobacteria</taxon>
        <taxon>Nitrosomonadales</taxon>
        <taxon>Thiobacillaceae</taxon>
        <taxon>Parasulfuritortus</taxon>
    </lineage>
</organism>
<dbReference type="PANTHER" id="PTHR38097">
    <property type="match status" value="1"/>
</dbReference>
<evidence type="ECO:0000256" key="4">
    <source>
        <dbReference type="ARBA" id="ARBA00023125"/>
    </source>
</evidence>
<evidence type="ECO:0000256" key="1">
    <source>
        <dbReference type="ARBA" id="ARBA00004453"/>
    </source>
</evidence>